<evidence type="ECO:0000313" key="15">
    <source>
        <dbReference type="Proteomes" id="UP000051296"/>
    </source>
</evidence>
<dbReference type="Gene3D" id="1.10.150.240">
    <property type="entry name" value="Putative phosphatase, domain 2"/>
    <property type="match status" value="1"/>
</dbReference>
<evidence type="ECO:0000256" key="11">
    <source>
        <dbReference type="PIRSR" id="PIRSR610972-2"/>
    </source>
</evidence>
<dbReference type="NCBIfam" id="TIGR02009">
    <property type="entry name" value="PGMB-YQAB-SF"/>
    <property type="match status" value="1"/>
</dbReference>
<dbReference type="SUPFAM" id="SSF56784">
    <property type="entry name" value="HAD-like"/>
    <property type="match status" value="1"/>
</dbReference>
<dbReference type="OrthoDB" id="9797743at2"/>
<keyword evidence="4 12" id="KW-0460">Magnesium</keyword>
<comment type="cofactor">
    <cofactor evidence="12">
        <name>Mg(2+)</name>
        <dbReference type="ChEBI" id="CHEBI:18420"/>
    </cofactor>
    <text evidence="12">Binds 2 magnesium ions per subunit.</text>
</comment>
<dbReference type="GO" id="GO:0008801">
    <property type="term" value="F:beta-phosphoglucomutase activity"/>
    <property type="evidence" value="ECO:0007669"/>
    <property type="project" value="UniProtKB-EC"/>
</dbReference>
<dbReference type="InterPro" id="IPR010972">
    <property type="entry name" value="Beta-PGM"/>
</dbReference>
<evidence type="ECO:0000256" key="6">
    <source>
        <dbReference type="ARBA" id="ARBA00023277"/>
    </source>
</evidence>
<dbReference type="InterPro" id="IPR010976">
    <property type="entry name" value="B-phosphoglucomutase_hydrolase"/>
</dbReference>
<dbReference type="PANTHER" id="PTHR46193:SF18">
    <property type="entry name" value="HEXITOL PHOSPHATASE B"/>
    <property type="match status" value="1"/>
</dbReference>
<protein>
    <recommendedName>
        <fullName evidence="9">Beta-phosphoglucomutase</fullName>
        <ecNumber evidence="8">5.4.2.6</ecNumber>
    </recommendedName>
</protein>
<dbReference type="PANTHER" id="PTHR46193">
    <property type="entry name" value="6-PHOSPHOGLUCONATE PHOSPHATASE"/>
    <property type="match status" value="1"/>
</dbReference>
<dbReference type="SFLD" id="SFLDS00003">
    <property type="entry name" value="Haloacid_Dehalogenase"/>
    <property type="match status" value="1"/>
</dbReference>
<dbReference type="PRINTS" id="PR00413">
    <property type="entry name" value="HADHALOGNASE"/>
</dbReference>
<feature type="binding site" evidence="11">
    <location>
        <begin position="48"/>
        <end position="53"/>
    </location>
    <ligand>
        <name>substrate</name>
    </ligand>
</feature>
<feature type="binding site" evidence="12">
    <location>
        <position position="176"/>
    </location>
    <ligand>
        <name>Mg(2+)</name>
        <dbReference type="ChEBI" id="CHEBI:18420"/>
    </ligand>
</feature>
<sequence>MNQFNQIKGFAFDLDGVVTDTARFHSQAWHALADQVGTPWTEELAQQLKGISRMDSLEMILAAGHHQDDYTQTEKEALAEQKNVAYQDLIKTLTPADILPGMADFIKSLQAAGYRLAVASASKNAPFILEQLKLRDYFDFIVDPSLLAHGKPDPEIFERAAQGIDLPVSAVLALEDSVAGIQAINAAGEISLGIGDGLDQAQLCFPDTQAVTLAAIKAALS</sequence>
<evidence type="ECO:0000256" key="8">
    <source>
        <dbReference type="ARBA" id="ARBA00044968"/>
    </source>
</evidence>
<accession>A0A0R2G1Y3</accession>
<dbReference type="Proteomes" id="UP000051296">
    <property type="component" value="Unassembled WGS sequence"/>
</dbReference>
<feature type="site" description="Important for catalytic activity and assists the phosphoryl transfer reaction to Asp8 by balancing charge and orienting the reacting groups" evidence="13">
    <location>
        <position position="120"/>
    </location>
</feature>
<proteinExistence type="inferred from homology"/>
<keyword evidence="15" id="KW-1185">Reference proteome</keyword>
<feature type="active site" description="Proton donor/acceptor" evidence="10">
    <location>
        <position position="15"/>
    </location>
</feature>
<dbReference type="PATRIC" id="fig|1123500.6.peg.280"/>
<evidence type="ECO:0000256" key="4">
    <source>
        <dbReference type="ARBA" id="ARBA00022842"/>
    </source>
</evidence>
<feature type="site" description="Important for catalytic activity and assists the phosphoryl transfer reaction to Asp8 by balancing charge and orienting the reacting groups" evidence="13">
    <location>
        <position position="151"/>
    </location>
</feature>
<dbReference type="FunCoup" id="A0A0R2G1Y3">
    <property type="interactions" value="22"/>
</dbReference>
<evidence type="ECO:0000256" key="13">
    <source>
        <dbReference type="PIRSR" id="PIRSR610972-4"/>
    </source>
</evidence>
<feature type="active site" description="Nucleophile" evidence="10">
    <location>
        <position position="13"/>
    </location>
</feature>
<keyword evidence="3 12" id="KW-0479">Metal-binding</keyword>
<feature type="binding site" evidence="11">
    <location>
        <position position="56"/>
    </location>
    <ligand>
        <name>substrate</name>
    </ligand>
</feature>
<feature type="binding site" evidence="11">
    <location>
        <begin position="13"/>
        <end position="15"/>
    </location>
    <ligand>
        <name>substrate</name>
    </ligand>
</feature>
<keyword evidence="5" id="KW-0413">Isomerase</keyword>
<evidence type="ECO:0000256" key="7">
    <source>
        <dbReference type="ARBA" id="ARBA00044926"/>
    </source>
</evidence>
<dbReference type="eggNOG" id="COG0637">
    <property type="taxonomic scope" value="Bacteria"/>
</dbReference>
<dbReference type="CDD" id="cd02598">
    <property type="entry name" value="HAD_BPGM"/>
    <property type="match status" value="1"/>
</dbReference>
<dbReference type="GO" id="GO:0005975">
    <property type="term" value="P:carbohydrate metabolic process"/>
    <property type="evidence" value="ECO:0007669"/>
    <property type="project" value="InterPro"/>
</dbReference>
<dbReference type="InterPro" id="IPR006439">
    <property type="entry name" value="HAD-SF_hydro_IA"/>
</dbReference>
<evidence type="ECO:0000256" key="5">
    <source>
        <dbReference type="ARBA" id="ARBA00023235"/>
    </source>
</evidence>
<evidence type="ECO:0000313" key="14">
    <source>
        <dbReference type="EMBL" id="KRN33478.1"/>
    </source>
</evidence>
<dbReference type="Pfam" id="PF00702">
    <property type="entry name" value="Hydrolase"/>
    <property type="match status" value="1"/>
</dbReference>
<dbReference type="SFLD" id="SFLDG01129">
    <property type="entry name" value="C1.5:_HAD__Beta-PGM__Phosphata"/>
    <property type="match status" value="1"/>
</dbReference>
<dbReference type="InterPro" id="IPR036412">
    <property type="entry name" value="HAD-like_sf"/>
</dbReference>
<evidence type="ECO:0000256" key="3">
    <source>
        <dbReference type="ARBA" id="ARBA00022723"/>
    </source>
</evidence>
<dbReference type="Gene3D" id="3.40.50.1000">
    <property type="entry name" value="HAD superfamily/HAD-like"/>
    <property type="match status" value="1"/>
</dbReference>
<evidence type="ECO:0000256" key="1">
    <source>
        <dbReference type="ARBA" id="ARBA00006171"/>
    </source>
</evidence>
<organism evidence="14 15">
    <name type="scientific">Weissella halotolerans DSM 20190</name>
    <dbReference type="NCBI Taxonomy" id="1123500"/>
    <lineage>
        <taxon>Bacteria</taxon>
        <taxon>Bacillati</taxon>
        <taxon>Bacillota</taxon>
        <taxon>Bacilli</taxon>
        <taxon>Lactobacillales</taxon>
        <taxon>Lactobacillaceae</taxon>
        <taxon>Weissella</taxon>
    </lineage>
</organism>
<dbReference type="SFLD" id="SFLDG01135">
    <property type="entry name" value="C1.5.6:_HAD__Beta-PGM__Phospha"/>
    <property type="match status" value="1"/>
</dbReference>
<evidence type="ECO:0000256" key="9">
    <source>
        <dbReference type="ARBA" id="ARBA00044991"/>
    </source>
</evidence>
<name>A0A0R2G1Y3_9LACO</name>
<reference evidence="14 15" key="1">
    <citation type="journal article" date="2015" name="Genome Announc.">
        <title>Expanding the biotechnology potential of lactobacilli through comparative genomics of 213 strains and associated genera.</title>
        <authorList>
            <person name="Sun Z."/>
            <person name="Harris H.M."/>
            <person name="McCann A."/>
            <person name="Guo C."/>
            <person name="Argimon S."/>
            <person name="Zhang W."/>
            <person name="Yang X."/>
            <person name="Jeffery I.B."/>
            <person name="Cooney J.C."/>
            <person name="Kagawa T.F."/>
            <person name="Liu W."/>
            <person name="Song Y."/>
            <person name="Salvetti E."/>
            <person name="Wrobel A."/>
            <person name="Rasinkangas P."/>
            <person name="Parkhill J."/>
            <person name="Rea M.C."/>
            <person name="O'Sullivan O."/>
            <person name="Ritari J."/>
            <person name="Douillard F.P."/>
            <person name="Paul Ross R."/>
            <person name="Yang R."/>
            <person name="Briner A.E."/>
            <person name="Felis G.E."/>
            <person name="de Vos W.M."/>
            <person name="Barrangou R."/>
            <person name="Klaenhammer T.R."/>
            <person name="Caufield P.W."/>
            <person name="Cui Y."/>
            <person name="Zhang H."/>
            <person name="O'Toole P.W."/>
        </authorList>
    </citation>
    <scope>NUCLEOTIDE SEQUENCE [LARGE SCALE GENOMIC DNA]</scope>
    <source>
        <strain evidence="14 15">DSM 20190</strain>
    </source>
</reference>
<dbReference type="EMBL" id="JQAX01000001">
    <property type="protein sequence ID" value="KRN33478.1"/>
    <property type="molecule type" value="Genomic_DNA"/>
</dbReference>
<dbReference type="EC" id="5.4.2.6" evidence="8"/>
<feature type="binding site" evidence="11">
    <location>
        <position position="151"/>
    </location>
    <ligand>
        <name>substrate</name>
    </ligand>
</feature>
<feature type="binding site" evidence="11">
    <location>
        <begin position="120"/>
        <end position="124"/>
    </location>
    <ligand>
        <name>substrate</name>
    </ligand>
</feature>
<comment type="catalytic activity">
    <reaction evidence="7">
        <text>beta-D-glucose 1-phosphate = beta-D-glucose 6-phosphate</text>
        <dbReference type="Rhea" id="RHEA:20113"/>
        <dbReference type="ChEBI" id="CHEBI:57684"/>
        <dbReference type="ChEBI" id="CHEBI:58247"/>
        <dbReference type="EC" id="5.4.2.6"/>
    </reaction>
</comment>
<dbReference type="InterPro" id="IPR051600">
    <property type="entry name" value="Beta-PGM-like"/>
</dbReference>
<dbReference type="RefSeq" id="WP_022791027.1">
    <property type="nucleotide sequence ID" value="NZ_ATUU01000001.1"/>
</dbReference>
<feature type="binding site" evidence="12">
    <location>
        <position position="15"/>
    </location>
    <ligand>
        <name>Mg(2+)</name>
        <dbReference type="ChEBI" id="CHEBI:18420"/>
    </ligand>
</feature>
<evidence type="ECO:0000256" key="10">
    <source>
        <dbReference type="PIRSR" id="PIRSR610972-1"/>
    </source>
</evidence>
<evidence type="ECO:0000256" key="2">
    <source>
        <dbReference type="ARBA" id="ARBA00022553"/>
    </source>
</evidence>
<dbReference type="STRING" id="1123500.GCA_000420365_00222"/>
<gene>
    <name evidence="14" type="ORF">IV68_GL000281</name>
</gene>
<evidence type="ECO:0000256" key="12">
    <source>
        <dbReference type="PIRSR" id="PIRSR610972-3"/>
    </source>
</evidence>
<comment type="similarity">
    <text evidence="1">Belongs to the HAD-like hydrolase superfamily. CbbY/CbbZ/Gph/YieH family.</text>
</comment>
<dbReference type="InterPro" id="IPR023198">
    <property type="entry name" value="PGP-like_dom2"/>
</dbReference>
<feature type="binding site" evidence="11">
    <location>
        <position position="82"/>
    </location>
    <ligand>
        <name>substrate</name>
    </ligand>
</feature>
<dbReference type="InParanoid" id="A0A0R2G1Y3"/>
<keyword evidence="6" id="KW-0119">Carbohydrate metabolism</keyword>
<dbReference type="SFLD" id="SFLDF00046">
    <property type="entry name" value="beta-phosphoglucomutase"/>
    <property type="match status" value="1"/>
</dbReference>
<keyword evidence="2" id="KW-0597">Phosphoprotein</keyword>
<comment type="caution">
    <text evidence="14">The sequence shown here is derived from an EMBL/GenBank/DDBJ whole genome shotgun (WGS) entry which is preliminary data.</text>
</comment>
<dbReference type="NCBIfam" id="TIGR01990">
    <property type="entry name" value="bPGM"/>
    <property type="match status" value="1"/>
</dbReference>
<feature type="binding site" evidence="12">
    <location>
        <position position="175"/>
    </location>
    <ligand>
        <name>Mg(2+)</name>
        <dbReference type="ChEBI" id="CHEBI:18420"/>
    </ligand>
</feature>
<feature type="binding site" evidence="11">
    <location>
        <position position="29"/>
    </location>
    <ligand>
        <name>substrate</name>
    </ligand>
</feature>
<dbReference type="AlphaFoldDB" id="A0A0R2G1Y3"/>
<dbReference type="GO" id="GO:0000287">
    <property type="term" value="F:magnesium ion binding"/>
    <property type="evidence" value="ECO:0007669"/>
    <property type="project" value="InterPro"/>
</dbReference>
<dbReference type="InterPro" id="IPR023214">
    <property type="entry name" value="HAD_sf"/>
</dbReference>
<dbReference type="NCBIfam" id="TIGR01509">
    <property type="entry name" value="HAD-SF-IA-v3"/>
    <property type="match status" value="1"/>
</dbReference>
<feature type="binding site" evidence="12">
    <location>
        <position position="13"/>
    </location>
    <ligand>
        <name>Mg(2+)</name>
        <dbReference type="ChEBI" id="CHEBI:18420"/>
    </ligand>
</feature>